<dbReference type="InterPro" id="IPR014922">
    <property type="entry name" value="YdhG-like"/>
</dbReference>
<evidence type="ECO:0000313" key="3">
    <source>
        <dbReference type="Proteomes" id="UP001589667"/>
    </source>
</evidence>
<comment type="caution">
    <text evidence="2">The sequence shown here is derived from an EMBL/GenBank/DDBJ whole genome shotgun (WGS) entry which is preliminary data.</text>
</comment>
<dbReference type="EMBL" id="JBHMBL010000001">
    <property type="protein sequence ID" value="MFB9641170.1"/>
    <property type="molecule type" value="Genomic_DNA"/>
</dbReference>
<proteinExistence type="predicted"/>
<evidence type="ECO:0000313" key="2">
    <source>
        <dbReference type="EMBL" id="MFB9641170.1"/>
    </source>
</evidence>
<protein>
    <submittedName>
        <fullName evidence="2">DUF1801 domain-containing protein</fullName>
    </submittedName>
</protein>
<keyword evidence="3" id="KW-1185">Reference proteome</keyword>
<dbReference type="RefSeq" id="WP_157425578.1">
    <property type="nucleotide sequence ID" value="NZ_BAAANI010000008.1"/>
</dbReference>
<dbReference type="Pfam" id="PF08818">
    <property type="entry name" value="DUF1801"/>
    <property type="match status" value="1"/>
</dbReference>
<sequence>MERSDLDVDDFLASVEGPRGDDLRALDRIISNELAGLERVLWTGPMWGGTDQRIVGYGGISQPRPRGASVEWFLVGLAAQQRHLSLYVNAADGGEYLVRRHAAELGRVKVGSAAVTFGSLADLDEPALRALLRRARELSPEAS</sequence>
<evidence type="ECO:0000259" key="1">
    <source>
        <dbReference type="Pfam" id="PF08818"/>
    </source>
</evidence>
<feature type="domain" description="YdhG-like" evidence="1">
    <location>
        <begin position="20"/>
        <end position="135"/>
    </location>
</feature>
<reference evidence="2 3" key="1">
    <citation type="submission" date="2024-09" db="EMBL/GenBank/DDBJ databases">
        <authorList>
            <person name="Sun Q."/>
            <person name="Mori K."/>
        </authorList>
    </citation>
    <scope>NUCLEOTIDE SEQUENCE [LARGE SCALE GENOMIC DNA]</scope>
    <source>
        <strain evidence="2 3">JCM 14321</strain>
    </source>
</reference>
<name>A0ABV5SLG7_9MICO</name>
<gene>
    <name evidence="2" type="ORF">ACFFQV_02600</name>
</gene>
<dbReference type="Proteomes" id="UP001589667">
    <property type="component" value="Unassembled WGS sequence"/>
</dbReference>
<accession>A0ABV5SLG7</accession>
<organism evidence="2 3">
    <name type="scientific">Agromyces lapidis</name>
    <dbReference type="NCBI Taxonomy" id="279574"/>
    <lineage>
        <taxon>Bacteria</taxon>
        <taxon>Bacillati</taxon>
        <taxon>Actinomycetota</taxon>
        <taxon>Actinomycetes</taxon>
        <taxon>Micrococcales</taxon>
        <taxon>Microbacteriaceae</taxon>
        <taxon>Agromyces</taxon>
    </lineage>
</organism>